<feature type="region of interest" description="Disordered" evidence="1">
    <location>
        <begin position="430"/>
        <end position="449"/>
    </location>
</feature>
<feature type="compositionally biased region" description="Polar residues" evidence="1">
    <location>
        <begin position="431"/>
        <end position="441"/>
    </location>
</feature>
<feature type="compositionally biased region" description="Polar residues" evidence="1">
    <location>
        <begin position="104"/>
        <end position="113"/>
    </location>
</feature>
<proteinExistence type="predicted"/>
<dbReference type="AlphaFoldDB" id="A0A8H5GZ22"/>
<feature type="compositionally biased region" description="Basic and acidic residues" evidence="1">
    <location>
        <begin position="85"/>
        <end position="94"/>
    </location>
</feature>
<sequence>MAHSPSHRSTHSLTQNSLQPPAAGQMQKQHRRMTSPASQSSLNPPEGYRPPPGRPPSPLRNGFVPDTFTGIDPEDVSDDEGEEDFHDRRGRPERSVSPSSSVSQLAASFTQRVGSFLGNMTPRSPGSMPTDAELEAEAERERDRSRREAERILTREAVERKLVEERVLAMMESTRSLPPPPSRSQTAHDPPSPSSSQKDSQKWWTAAKNKLTPTKDKDPLTPAQQVIQEAKAREKDKKGKGKEKDKERVVDLDWPANPQEKLSNSALLNLNSVHPPPPHRKPVPASPSSPTPSRPNLSNLPPNLTPSPMRSMDVVSSSPSREAPPLYAHFNPQGTLDVPGTLLTIAKRFEKLEKWTVGHVRALEERMSDVERWLVDKEREKEQEAEKGPIPGSRANVSTLVAHDIQDMKNGITELQGRVGELGREVAKLATSPSNLSSGPSRQPAPISVAPQTPSTIVIHDNPDIPLSPVSTPHHSRLVSATARESTSPPMASSKSSGTRLPYPTGDYATPPDSSVLSQGVFSPPHSPPSSVTSATRTRPLSVAGLSNVGLGITPRASTSSLTSSVRESSPQAARAMSPPVQGLPPPKTRSPRPSSVSPTPRKRYTVALGEPIVSPPDLERSTSPRLTSSMGTAYFTNSPGAITDDQDEDSSNEFQDETIGKSSSARFINHSNGDYKASDSSPSPASSRRLRAQSAYGFSNLQPPQTPITPLKPRLRSRSIDRLTGAAPGPESNFPTGKFVDPLVLRKQDKEGTKIAMPKPVGKVPIGQLVAFFDGEKKA</sequence>
<comment type="caution">
    <text evidence="2">The sequence shown here is derived from an EMBL/GenBank/DDBJ whole genome shotgun (WGS) entry which is preliminary data.</text>
</comment>
<evidence type="ECO:0000313" key="3">
    <source>
        <dbReference type="Proteomes" id="UP000565441"/>
    </source>
</evidence>
<feature type="compositionally biased region" description="Pro residues" evidence="1">
    <location>
        <begin position="284"/>
        <end position="293"/>
    </location>
</feature>
<dbReference type="Proteomes" id="UP000565441">
    <property type="component" value="Unassembled WGS sequence"/>
</dbReference>
<feature type="compositionally biased region" description="Acidic residues" evidence="1">
    <location>
        <begin position="645"/>
        <end position="657"/>
    </location>
</feature>
<evidence type="ECO:0000313" key="2">
    <source>
        <dbReference type="EMBL" id="KAF5373440.1"/>
    </source>
</evidence>
<feature type="compositionally biased region" description="Low complexity" evidence="1">
    <location>
        <begin position="262"/>
        <end position="273"/>
    </location>
</feature>
<feature type="compositionally biased region" description="Low complexity" evidence="1">
    <location>
        <begin position="486"/>
        <end position="497"/>
    </location>
</feature>
<feature type="compositionally biased region" description="Polar residues" evidence="1">
    <location>
        <begin position="661"/>
        <end position="673"/>
    </location>
</feature>
<feature type="compositionally biased region" description="Basic and acidic residues" evidence="1">
    <location>
        <begin position="230"/>
        <end position="251"/>
    </location>
</feature>
<name>A0A8H5GZ22_9AGAR</name>
<feature type="compositionally biased region" description="Basic residues" evidence="1">
    <location>
        <begin position="1"/>
        <end position="10"/>
    </location>
</feature>
<dbReference type="OrthoDB" id="3269842at2759"/>
<gene>
    <name evidence="2" type="ORF">D9615_009491</name>
</gene>
<protein>
    <submittedName>
        <fullName evidence="2">Uncharacterized protein</fullName>
    </submittedName>
</protein>
<organism evidence="2 3">
    <name type="scientific">Tricholomella constricta</name>
    <dbReference type="NCBI Taxonomy" id="117010"/>
    <lineage>
        <taxon>Eukaryota</taxon>
        <taxon>Fungi</taxon>
        <taxon>Dikarya</taxon>
        <taxon>Basidiomycota</taxon>
        <taxon>Agaricomycotina</taxon>
        <taxon>Agaricomycetes</taxon>
        <taxon>Agaricomycetidae</taxon>
        <taxon>Agaricales</taxon>
        <taxon>Tricholomatineae</taxon>
        <taxon>Lyophyllaceae</taxon>
        <taxon>Tricholomella</taxon>
    </lineage>
</organism>
<feature type="compositionally biased region" description="Pro residues" evidence="1">
    <location>
        <begin position="47"/>
        <end position="58"/>
    </location>
</feature>
<feature type="compositionally biased region" description="Low complexity" evidence="1">
    <location>
        <begin position="558"/>
        <end position="570"/>
    </location>
</feature>
<feature type="compositionally biased region" description="Polar residues" evidence="1">
    <location>
        <begin position="512"/>
        <end position="521"/>
    </location>
</feature>
<evidence type="ECO:0000256" key="1">
    <source>
        <dbReference type="SAM" id="MobiDB-lite"/>
    </source>
</evidence>
<feature type="region of interest" description="Disordered" evidence="1">
    <location>
        <begin position="455"/>
        <end position="743"/>
    </location>
</feature>
<feature type="compositionally biased region" description="Acidic residues" evidence="1">
    <location>
        <begin position="72"/>
        <end position="84"/>
    </location>
</feature>
<keyword evidence="3" id="KW-1185">Reference proteome</keyword>
<accession>A0A8H5GZ22</accession>
<feature type="region of interest" description="Disordered" evidence="1">
    <location>
        <begin position="1"/>
        <end position="335"/>
    </location>
</feature>
<feature type="compositionally biased region" description="Basic and acidic residues" evidence="1">
    <location>
        <begin position="137"/>
        <end position="167"/>
    </location>
</feature>
<feature type="compositionally biased region" description="Low complexity" evidence="1">
    <location>
        <begin position="679"/>
        <end position="696"/>
    </location>
</feature>
<dbReference type="EMBL" id="JAACJP010000039">
    <property type="protein sequence ID" value="KAF5373440.1"/>
    <property type="molecule type" value="Genomic_DNA"/>
</dbReference>
<feature type="compositionally biased region" description="Polar residues" evidence="1">
    <location>
        <begin position="624"/>
        <end position="641"/>
    </location>
</feature>
<feature type="compositionally biased region" description="Low complexity" evidence="1">
    <location>
        <begin position="294"/>
        <end position="308"/>
    </location>
</feature>
<reference evidence="2 3" key="1">
    <citation type="journal article" date="2020" name="ISME J.">
        <title>Uncovering the hidden diversity of litter-decomposition mechanisms in mushroom-forming fungi.</title>
        <authorList>
            <person name="Floudas D."/>
            <person name="Bentzer J."/>
            <person name="Ahren D."/>
            <person name="Johansson T."/>
            <person name="Persson P."/>
            <person name="Tunlid A."/>
        </authorList>
    </citation>
    <scope>NUCLEOTIDE SEQUENCE [LARGE SCALE GENOMIC DNA]</scope>
    <source>
        <strain evidence="2 3">CBS 661.87</strain>
    </source>
</reference>